<keyword evidence="4" id="KW-0472">Membrane</keyword>
<evidence type="ECO:0000256" key="3">
    <source>
        <dbReference type="ARBA" id="ARBA00023163"/>
    </source>
</evidence>
<gene>
    <name evidence="6" type="ORF">HMPREF1535_04895</name>
</gene>
<feature type="domain" description="HTH araC/xylS-type" evidence="5">
    <location>
        <begin position="223"/>
        <end position="321"/>
    </location>
</feature>
<keyword evidence="3" id="KW-0804">Transcription</keyword>
<dbReference type="Gene3D" id="2.60.120.10">
    <property type="entry name" value="Jelly Rolls"/>
    <property type="match status" value="1"/>
</dbReference>
<dbReference type="Gene3D" id="1.10.10.60">
    <property type="entry name" value="Homeodomain-like"/>
    <property type="match status" value="2"/>
</dbReference>
<dbReference type="InterPro" id="IPR020449">
    <property type="entry name" value="Tscrpt_reg_AraC-type_HTH"/>
</dbReference>
<evidence type="ECO:0000256" key="1">
    <source>
        <dbReference type="ARBA" id="ARBA00023015"/>
    </source>
</evidence>
<dbReference type="PANTHER" id="PTHR43280">
    <property type="entry name" value="ARAC-FAMILY TRANSCRIPTIONAL REGULATOR"/>
    <property type="match status" value="1"/>
</dbReference>
<feature type="transmembrane region" description="Helical" evidence="4">
    <location>
        <begin position="12"/>
        <end position="30"/>
    </location>
</feature>
<sequence length="323" mass="37754">MVILIVSGSKVIRLSCYIFVILFRILVVYLHSDHFKHTFMEETAIPYELPEVENHSFFFIDQRVETGLEAKLHQHDAWELYYVVHGYGNRMAGDTLQPFEAGDVALIPPSMLHRWKYTPDSADEEGHVRYLMVAFSHSLVERCMQVFPELRNHLKNITFPVDALKFGSESSRTIRRILSRMNNLDELGRLCEMFRLLPVIFKSSDHTFVGRPMRIERDVRRMQQICSYVMAHYVHTISLDDIAAEVGMNRSAFCSYFKRCKGITFSQYVTQYRLNTACKLLKHSQKQVSEICFTVGFNDLPHFVRVFTNNIGVSPSRYRKQFQ</sequence>
<keyword evidence="4" id="KW-1133">Transmembrane helix</keyword>
<dbReference type="EMBL" id="AQHV01000028">
    <property type="protein sequence ID" value="KKB45611.1"/>
    <property type="molecule type" value="Genomic_DNA"/>
</dbReference>
<protein>
    <recommendedName>
        <fullName evidence="5">HTH araC/xylS-type domain-containing protein</fullName>
    </recommendedName>
</protein>
<dbReference type="HOGENOM" id="CLU_000445_88_3_10"/>
<dbReference type="InterPro" id="IPR014710">
    <property type="entry name" value="RmlC-like_jellyroll"/>
</dbReference>
<reference evidence="6 7" key="1">
    <citation type="submission" date="2013-04" db="EMBL/GenBank/DDBJ databases">
        <title>The Genome Sequence of Parabacteroides goldsteinii DSM 19448.</title>
        <authorList>
            <consortium name="The Broad Institute Genomics Platform"/>
            <person name="Earl A."/>
            <person name="Ward D."/>
            <person name="Feldgarden M."/>
            <person name="Gevers D."/>
            <person name="Martens E."/>
            <person name="Sakamoto M."/>
            <person name="Benno Y."/>
            <person name="Song Y."/>
            <person name="Liu C."/>
            <person name="Lee J."/>
            <person name="Bolanos M."/>
            <person name="Vaisanen M.L."/>
            <person name="Finegold S.M."/>
            <person name="Walker B."/>
            <person name="Young S."/>
            <person name="Zeng Q."/>
            <person name="Gargeya S."/>
            <person name="Fitzgerald M."/>
            <person name="Haas B."/>
            <person name="Abouelleil A."/>
            <person name="Allen A.W."/>
            <person name="Alvarado L."/>
            <person name="Arachchi H.M."/>
            <person name="Berlin A.M."/>
            <person name="Chapman S.B."/>
            <person name="Gainer-Dewar J."/>
            <person name="Goldberg J."/>
            <person name="Griggs A."/>
            <person name="Gujja S."/>
            <person name="Hansen M."/>
            <person name="Howarth C."/>
            <person name="Imamovic A."/>
            <person name="Ireland A."/>
            <person name="Larimer J."/>
            <person name="McCowan C."/>
            <person name="Murphy C."/>
            <person name="Pearson M."/>
            <person name="Poon T.W."/>
            <person name="Priest M."/>
            <person name="Roberts A."/>
            <person name="Saif S."/>
            <person name="Shea T."/>
            <person name="Sisk P."/>
            <person name="Sykes S."/>
            <person name="Wortman J."/>
            <person name="Nusbaum C."/>
            <person name="Birren B."/>
        </authorList>
    </citation>
    <scope>NUCLEOTIDE SEQUENCE [LARGE SCALE GENOMIC DNA]</scope>
    <source>
        <strain evidence="6 7">DSM 19448</strain>
    </source>
</reference>
<dbReference type="PANTHER" id="PTHR43280:SF27">
    <property type="entry name" value="TRANSCRIPTIONAL REGULATOR MTLR"/>
    <property type="match status" value="1"/>
</dbReference>
<dbReference type="Proteomes" id="UP000033047">
    <property type="component" value="Unassembled WGS sequence"/>
</dbReference>
<name>A0A0F5IJA9_9BACT</name>
<accession>A0A0F5IJA9</accession>
<proteinExistence type="predicted"/>
<evidence type="ECO:0000313" key="6">
    <source>
        <dbReference type="EMBL" id="KKB45611.1"/>
    </source>
</evidence>
<dbReference type="InterPro" id="IPR018060">
    <property type="entry name" value="HTH_AraC"/>
</dbReference>
<dbReference type="AlphaFoldDB" id="A0A0F5IJA9"/>
<dbReference type="PRINTS" id="PR00032">
    <property type="entry name" value="HTHARAC"/>
</dbReference>
<dbReference type="SUPFAM" id="SSF51215">
    <property type="entry name" value="Regulatory protein AraC"/>
    <property type="match status" value="1"/>
</dbReference>
<dbReference type="SMART" id="SM00342">
    <property type="entry name" value="HTH_ARAC"/>
    <property type="match status" value="1"/>
</dbReference>
<evidence type="ECO:0000313" key="7">
    <source>
        <dbReference type="Proteomes" id="UP000033047"/>
    </source>
</evidence>
<dbReference type="PROSITE" id="PS01124">
    <property type="entry name" value="HTH_ARAC_FAMILY_2"/>
    <property type="match status" value="1"/>
</dbReference>
<keyword evidence="2" id="KW-0238">DNA-binding</keyword>
<dbReference type="STRING" id="927665.HMPREF1535_04895"/>
<dbReference type="PROSITE" id="PS00041">
    <property type="entry name" value="HTH_ARAC_FAMILY_1"/>
    <property type="match status" value="1"/>
</dbReference>
<dbReference type="Pfam" id="PF12833">
    <property type="entry name" value="HTH_18"/>
    <property type="match status" value="1"/>
</dbReference>
<organism evidence="6 7">
    <name type="scientific">Parabacteroides goldsteinii DSM 19448 = WAL 12034</name>
    <dbReference type="NCBI Taxonomy" id="927665"/>
    <lineage>
        <taxon>Bacteria</taxon>
        <taxon>Pseudomonadati</taxon>
        <taxon>Bacteroidota</taxon>
        <taxon>Bacteroidia</taxon>
        <taxon>Bacteroidales</taxon>
        <taxon>Tannerellaceae</taxon>
        <taxon>Parabacteroides</taxon>
    </lineage>
</organism>
<evidence type="ECO:0000256" key="4">
    <source>
        <dbReference type="SAM" id="Phobius"/>
    </source>
</evidence>
<dbReference type="SUPFAM" id="SSF46689">
    <property type="entry name" value="Homeodomain-like"/>
    <property type="match status" value="2"/>
</dbReference>
<evidence type="ECO:0000259" key="5">
    <source>
        <dbReference type="PROSITE" id="PS01124"/>
    </source>
</evidence>
<comment type="caution">
    <text evidence="6">The sequence shown here is derived from an EMBL/GenBank/DDBJ whole genome shotgun (WGS) entry which is preliminary data.</text>
</comment>
<dbReference type="GO" id="GO:0043565">
    <property type="term" value="F:sequence-specific DNA binding"/>
    <property type="evidence" value="ECO:0007669"/>
    <property type="project" value="InterPro"/>
</dbReference>
<dbReference type="InterPro" id="IPR003313">
    <property type="entry name" value="AraC-bd"/>
</dbReference>
<dbReference type="GO" id="GO:0003700">
    <property type="term" value="F:DNA-binding transcription factor activity"/>
    <property type="evidence" value="ECO:0007669"/>
    <property type="project" value="InterPro"/>
</dbReference>
<dbReference type="InterPro" id="IPR018062">
    <property type="entry name" value="HTH_AraC-typ_CS"/>
</dbReference>
<keyword evidence="1" id="KW-0805">Transcription regulation</keyword>
<evidence type="ECO:0000256" key="2">
    <source>
        <dbReference type="ARBA" id="ARBA00023125"/>
    </source>
</evidence>
<dbReference type="InterPro" id="IPR009057">
    <property type="entry name" value="Homeodomain-like_sf"/>
</dbReference>
<dbReference type="InterPro" id="IPR037923">
    <property type="entry name" value="HTH-like"/>
</dbReference>
<dbReference type="Pfam" id="PF02311">
    <property type="entry name" value="AraC_binding"/>
    <property type="match status" value="1"/>
</dbReference>
<dbReference type="PATRIC" id="fig|927665.4.peg.5020"/>
<keyword evidence="4" id="KW-0812">Transmembrane</keyword>